<dbReference type="InterPro" id="IPR011010">
    <property type="entry name" value="DNA_brk_join_enz"/>
</dbReference>
<organism evidence="3 4">
    <name type="scientific">Gigaspora margarita</name>
    <dbReference type="NCBI Taxonomy" id="4874"/>
    <lineage>
        <taxon>Eukaryota</taxon>
        <taxon>Fungi</taxon>
        <taxon>Fungi incertae sedis</taxon>
        <taxon>Mucoromycota</taxon>
        <taxon>Glomeromycotina</taxon>
        <taxon>Glomeromycetes</taxon>
        <taxon>Diversisporales</taxon>
        <taxon>Gigasporaceae</taxon>
        <taxon>Gigaspora</taxon>
    </lineage>
</organism>
<sequence length="276" mass="31150">MLHQIAINTDINLVDHKITNHSARRTAIMLLKASDTPEDKLMAFSGHRSHEGIRSYSRPTDDQRLNAVATLIPFAMVEEDLEEYYNFPGESYIIYESEEDVVETKISVTSTATTTSSESEIEVTAISNKSINNDKNVSQHKASKSIQTFSPFKPPSKKAKISSSKSQQHYSQKNQLLNAQERSYNTQENQSYNIQENRSCNTQENQLYNTQDNQSYNIQKNQENQNLGSEVSDNSNIVSDNNKPRSALASITNNVILQILPTDKPLTINLNLTFGR</sequence>
<reference evidence="3 4" key="1">
    <citation type="submission" date="2021-06" db="EMBL/GenBank/DDBJ databases">
        <authorList>
            <person name="Kallberg Y."/>
            <person name="Tangrot J."/>
            <person name="Rosling A."/>
        </authorList>
    </citation>
    <scope>NUCLEOTIDE SEQUENCE [LARGE SCALE GENOMIC DNA]</scope>
    <source>
        <strain evidence="3 4">120-4 pot B 10/14</strain>
    </source>
</reference>
<gene>
    <name evidence="3" type="ORF">GMARGA_LOCUS10319</name>
</gene>
<keyword evidence="1" id="KW-0233">DNA recombination</keyword>
<feature type="compositionally biased region" description="Polar residues" evidence="2">
    <location>
        <begin position="132"/>
        <end position="149"/>
    </location>
</feature>
<dbReference type="Gene3D" id="1.10.443.10">
    <property type="entry name" value="Intergrase catalytic core"/>
    <property type="match status" value="1"/>
</dbReference>
<protein>
    <submittedName>
        <fullName evidence="3">34560_t:CDS:1</fullName>
    </submittedName>
</protein>
<dbReference type="InterPro" id="IPR013762">
    <property type="entry name" value="Integrase-like_cat_sf"/>
</dbReference>
<dbReference type="Proteomes" id="UP000789901">
    <property type="component" value="Unassembled WGS sequence"/>
</dbReference>
<dbReference type="SUPFAM" id="SSF56349">
    <property type="entry name" value="DNA breaking-rejoining enzymes"/>
    <property type="match status" value="1"/>
</dbReference>
<accession>A0ABN7USZ4</accession>
<comment type="caution">
    <text evidence="3">The sequence shown here is derived from an EMBL/GenBank/DDBJ whole genome shotgun (WGS) entry which is preliminary data.</text>
</comment>
<evidence type="ECO:0000313" key="3">
    <source>
        <dbReference type="EMBL" id="CAG8669150.1"/>
    </source>
</evidence>
<evidence type="ECO:0000256" key="2">
    <source>
        <dbReference type="SAM" id="MobiDB-lite"/>
    </source>
</evidence>
<keyword evidence="4" id="KW-1185">Reference proteome</keyword>
<name>A0ABN7USZ4_GIGMA</name>
<dbReference type="EMBL" id="CAJVQB010005749">
    <property type="protein sequence ID" value="CAG8669150.1"/>
    <property type="molecule type" value="Genomic_DNA"/>
</dbReference>
<proteinExistence type="predicted"/>
<evidence type="ECO:0000313" key="4">
    <source>
        <dbReference type="Proteomes" id="UP000789901"/>
    </source>
</evidence>
<evidence type="ECO:0000256" key="1">
    <source>
        <dbReference type="ARBA" id="ARBA00023172"/>
    </source>
</evidence>
<feature type="compositionally biased region" description="Low complexity" evidence="2">
    <location>
        <begin position="161"/>
        <end position="173"/>
    </location>
</feature>
<feature type="region of interest" description="Disordered" evidence="2">
    <location>
        <begin position="132"/>
        <end position="174"/>
    </location>
</feature>